<feature type="non-terminal residue" evidence="1">
    <location>
        <position position="80"/>
    </location>
</feature>
<dbReference type="Pfam" id="PF13669">
    <property type="entry name" value="Glyoxalase_4"/>
    <property type="match status" value="1"/>
</dbReference>
<comment type="caution">
    <text evidence="1">The sequence shown here is derived from an EMBL/GenBank/DDBJ whole genome shotgun (WGS) entry which is preliminary data.</text>
</comment>
<evidence type="ECO:0008006" key="2">
    <source>
        <dbReference type="Google" id="ProtNLM"/>
    </source>
</evidence>
<name>A0A0F9BZ95_9ZZZZ</name>
<proteinExistence type="predicted"/>
<dbReference type="AlphaFoldDB" id="A0A0F9BZ95"/>
<sequence length="80" mass="8579">MRHHHIGVAVRSLDKAIATYQDIFSYRVLSGPFEDPVQGVAVCFVGSGSPEEVQTELVAPLGKGSPVDNMIKRGIGAYHA</sequence>
<organism evidence="1">
    <name type="scientific">marine sediment metagenome</name>
    <dbReference type="NCBI Taxonomy" id="412755"/>
    <lineage>
        <taxon>unclassified sequences</taxon>
        <taxon>metagenomes</taxon>
        <taxon>ecological metagenomes</taxon>
    </lineage>
</organism>
<gene>
    <name evidence="1" type="ORF">LCGC14_2467050</name>
</gene>
<evidence type="ECO:0000313" key="1">
    <source>
        <dbReference type="EMBL" id="KKL19277.1"/>
    </source>
</evidence>
<dbReference type="Gene3D" id="3.10.180.10">
    <property type="entry name" value="2,3-Dihydroxybiphenyl 1,2-Dioxygenase, domain 1"/>
    <property type="match status" value="1"/>
</dbReference>
<reference evidence="1" key="1">
    <citation type="journal article" date="2015" name="Nature">
        <title>Complex archaea that bridge the gap between prokaryotes and eukaryotes.</title>
        <authorList>
            <person name="Spang A."/>
            <person name="Saw J.H."/>
            <person name="Jorgensen S.L."/>
            <person name="Zaremba-Niedzwiedzka K."/>
            <person name="Martijn J."/>
            <person name="Lind A.E."/>
            <person name="van Eijk R."/>
            <person name="Schleper C."/>
            <person name="Guy L."/>
            <person name="Ettema T.J."/>
        </authorList>
    </citation>
    <scope>NUCLEOTIDE SEQUENCE</scope>
</reference>
<protein>
    <recommendedName>
        <fullName evidence="2">VOC domain-containing protein</fullName>
    </recommendedName>
</protein>
<dbReference type="EMBL" id="LAZR01038544">
    <property type="protein sequence ID" value="KKL19277.1"/>
    <property type="molecule type" value="Genomic_DNA"/>
</dbReference>
<accession>A0A0F9BZ95</accession>
<dbReference type="InterPro" id="IPR029068">
    <property type="entry name" value="Glyas_Bleomycin-R_OHBP_Dase"/>
</dbReference>
<dbReference type="SUPFAM" id="SSF54593">
    <property type="entry name" value="Glyoxalase/Bleomycin resistance protein/Dihydroxybiphenyl dioxygenase"/>
    <property type="match status" value="1"/>
</dbReference>